<feature type="binding site" evidence="1">
    <location>
        <position position="175"/>
    </location>
    <ligand>
        <name>substrate</name>
    </ligand>
</feature>
<name>A0AA49GPY3_9BACT</name>
<dbReference type="EMBL" id="CP120682">
    <property type="protein sequence ID" value="WKN36211.1"/>
    <property type="molecule type" value="Genomic_DNA"/>
</dbReference>
<dbReference type="Pfam" id="PF03737">
    <property type="entry name" value="RraA-like"/>
    <property type="match status" value="1"/>
</dbReference>
<dbReference type="AlphaFoldDB" id="A0AA49GPY3"/>
<keyword evidence="1" id="KW-0479">Metal-binding</keyword>
<dbReference type="InterPro" id="IPR005493">
    <property type="entry name" value="RraA/RraA-like"/>
</dbReference>
<dbReference type="GO" id="GO:0046872">
    <property type="term" value="F:metal ion binding"/>
    <property type="evidence" value="ECO:0007669"/>
    <property type="project" value="UniProtKB-KW"/>
</dbReference>
<accession>A0AA49GPY3</accession>
<keyword evidence="1" id="KW-0460">Magnesium</keyword>
<dbReference type="Gene3D" id="3.50.30.40">
    <property type="entry name" value="Ribonuclease E inhibitor RraA/RraA-like"/>
    <property type="match status" value="1"/>
</dbReference>
<dbReference type="SUPFAM" id="SSF89562">
    <property type="entry name" value="RraA-like"/>
    <property type="match status" value="1"/>
</dbReference>
<gene>
    <name evidence="2" type="ORF">K4G66_27995</name>
</gene>
<feature type="binding site" evidence="1">
    <location>
        <begin position="153"/>
        <end position="156"/>
    </location>
    <ligand>
        <name>substrate</name>
    </ligand>
</feature>
<reference evidence="2" key="1">
    <citation type="journal article" date="2023" name="Comput. Struct. Biotechnol. J.">
        <title>Discovery of a novel marine Bacteroidetes with a rich repertoire of carbohydrate-active enzymes.</title>
        <authorList>
            <person name="Chen B."/>
            <person name="Liu G."/>
            <person name="Chen Q."/>
            <person name="Wang H."/>
            <person name="Liu L."/>
            <person name="Tang K."/>
        </authorList>
    </citation>
    <scope>NUCLEOTIDE SEQUENCE</scope>
    <source>
        <strain evidence="2">TK19036</strain>
    </source>
</reference>
<dbReference type="InterPro" id="IPR036704">
    <property type="entry name" value="RraA/RraA-like_sf"/>
</dbReference>
<proteinExistence type="predicted"/>
<sequence length="308" mass="34954">MHYSLLFTLILSLFSYSVFGQLLTLSKEEMIKLTSQWEGERYPDGRPKVPDEILKRVKNISIEEAWGVMRGEGYNNQFEGNWMMIHEDEPIVGRALTAQYMPTRPDMEEVLKTEGEEAGRIGGMNSWPIDELQMGDVYIADGYGKIVDGTLIGDNLGNSIYAKSGNGVIFDGSLRDLAGLEAIEGFNAFVRGWDPSFIKDMTLGGLNTPIRIGRATVLPGDVVLAKREGIIFIPAFMVEKVLINAEFIALRDQFGHQRLREGKYTPGEIDTRWTDNIKQDFMTWLDNNPDKLPMSREELDEFLKNRTW</sequence>
<evidence type="ECO:0000256" key="1">
    <source>
        <dbReference type="PIRSR" id="PIRSR605493-1"/>
    </source>
</evidence>
<feature type="binding site" evidence="1">
    <location>
        <position position="176"/>
    </location>
    <ligand>
        <name>Mg(2+)</name>
        <dbReference type="ChEBI" id="CHEBI:18420"/>
    </ligand>
</feature>
<protein>
    <submittedName>
        <fullName evidence="2">RraA family protein</fullName>
    </submittedName>
</protein>
<organism evidence="2">
    <name type="scientific">Roseihalotalea indica</name>
    <dbReference type="NCBI Taxonomy" id="2867963"/>
    <lineage>
        <taxon>Bacteria</taxon>
        <taxon>Pseudomonadati</taxon>
        <taxon>Bacteroidota</taxon>
        <taxon>Cytophagia</taxon>
        <taxon>Cytophagales</taxon>
        <taxon>Catalimonadaceae</taxon>
        <taxon>Roseihalotalea</taxon>
    </lineage>
</organism>
<comment type="cofactor">
    <cofactor evidence="1">
        <name>Mg(2+)</name>
        <dbReference type="ChEBI" id="CHEBI:18420"/>
    </cofactor>
</comment>
<evidence type="ECO:0000313" key="2">
    <source>
        <dbReference type="EMBL" id="WKN36211.1"/>
    </source>
</evidence>
<reference evidence="2" key="2">
    <citation type="journal article" date="2024" name="Antonie Van Leeuwenhoek">
        <title>Roseihalotalea indica gen. nov., sp. nov., a halophilic Bacteroidetes from mesopelagic Southwest Indian Ocean with higher carbohydrate metabolic potential.</title>
        <authorList>
            <person name="Chen B."/>
            <person name="Zhang M."/>
            <person name="Lin D."/>
            <person name="Ye J."/>
            <person name="Tang K."/>
        </authorList>
    </citation>
    <scope>NUCLEOTIDE SEQUENCE</scope>
    <source>
        <strain evidence="2">TK19036</strain>
    </source>
</reference>